<dbReference type="KEGG" id="amr:AM1_4756"/>
<sequence>MPPLWKCCGDHDQRFLEQGLLGNDSSLRKAIVVCLQVYMDRREL</sequence>
<protein>
    <submittedName>
        <fullName evidence="1">Uncharacterized protein</fullName>
    </submittedName>
</protein>
<dbReference type="HOGENOM" id="CLU_3210984_0_0_3"/>
<proteinExistence type="predicted"/>
<dbReference type="AlphaFoldDB" id="B0C2D8"/>
<evidence type="ECO:0000313" key="1">
    <source>
        <dbReference type="EMBL" id="ABW29728.1"/>
    </source>
</evidence>
<organism evidence="1 2">
    <name type="scientific">Acaryochloris marina (strain MBIC 11017)</name>
    <dbReference type="NCBI Taxonomy" id="329726"/>
    <lineage>
        <taxon>Bacteria</taxon>
        <taxon>Bacillati</taxon>
        <taxon>Cyanobacteriota</taxon>
        <taxon>Cyanophyceae</taxon>
        <taxon>Acaryochloridales</taxon>
        <taxon>Acaryochloridaceae</taxon>
        <taxon>Acaryochloris</taxon>
    </lineage>
</organism>
<name>B0C2D8_ACAM1</name>
<gene>
    <name evidence="1" type="ordered locus">AM1_4756</name>
</gene>
<keyword evidence="2" id="KW-1185">Reference proteome</keyword>
<reference evidence="1 2" key="1">
    <citation type="journal article" date="2008" name="Proc. Natl. Acad. Sci. U.S.A.">
        <title>Niche adaptation and genome expansion in the chlorophyll d-producing cyanobacterium Acaryochloris marina.</title>
        <authorList>
            <person name="Swingley W.D."/>
            <person name="Chen M."/>
            <person name="Cheung P.C."/>
            <person name="Conrad A.L."/>
            <person name="Dejesa L.C."/>
            <person name="Hao J."/>
            <person name="Honchak B.M."/>
            <person name="Karbach L.E."/>
            <person name="Kurdoglu A."/>
            <person name="Lahiri S."/>
            <person name="Mastrian S.D."/>
            <person name="Miyashita H."/>
            <person name="Page L."/>
            <person name="Ramakrishna P."/>
            <person name="Satoh S."/>
            <person name="Sattley W.M."/>
            <person name="Shimada Y."/>
            <person name="Taylor H.L."/>
            <person name="Tomo T."/>
            <person name="Tsuchiya T."/>
            <person name="Wang Z.T."/>
            <person name="Raymond J."/>
            <person name="Mimuro M."/>
            <person name="Blankenship R.E."/>
            <person name="Touchman J.W."/>
        </authorList>
    </citation>
    <scope>NUCLEOTIDE SEQUENCE [LARGE SCALE GENOMIC DNA]</scope>
    <source>
        <strain evidence="2">MBIC 11017</strain>
    </source>
</reference>
<dbReference type="Proteomes" id="UP000000268">
    <property type="component" value="Chromosome"/>
</dbReference>
<dbReference type="EMBL" id="CP000828">
    <property type="protein sequence ID" value="ABW29728.1"/>
    <property type="molecule type" value="Genomic_DNA"/>
</dbReference>
<evidence type="ECO:0000313" key="2">
    <source>
        <dbReference type="Proteomes" id="UP000000268"/>
    </source>
</evidence>
<accession>B0C2D8</accession>